<keyword evidence="3" id="KW-1185">Reference proteome</keyword>
<dbReference type="InterPro" id="IPR013785">
    <property type="entry name" value="Aldolase_TIM"/>
</dbReference>
<sequence length="306" mass="32747">MELAVAAGFLIPRDVVGSTLAGYTGAPSTQRRGLEGPALELVREAAARLGVPVIAEGRLSSPSHVFSAMRARGRWSHDRGRHQRPREDHANAAQGRARRHPVVQRVLAIGAFDIGGTWLRYGLFSADWRLLRKERLPLPKTAAERRTWMLEQVSVDGVSCVGVSTGGVVHPLTGVVTSAKEEVIPDHVGFDFKELFAPLPVVALNDGLATAWAHACLVRGAPSCHLGARYRGWLWLRQRAHAASHGHRRGPPQSERPAGAGCVSRSDGGVGTFEQALGGLHLGRRAPTGTAPSSGRGVPRPPRSPP</sequence>
<proteinExistence type="predicted"/>
<evidence type="ECO:0000313" key="2">
    <source>
        <dbReference type="EMBL" id="CAK0848858.1"/>
    </source>
</evidence>
<reference evidence="2" key="1">
    <citation type="submission" date="2023-10" db="EMBL/GenBank/DDBJ databases">
        <authorList>
            <person name="Chen Y."/>
            <person name="Shah S."/>
            <person name="Dougan E. K."/>
            <person name="Thang M."/>
            <person name="Chan C."/>
        </authorList>
    </citation>
    <scope>NUCLEOTIDE SEQUENCE [LARGE SCALE GENOMIC DNA]</scope>
</reference>
<organism evidence="2 3">
    <name type="scientific">Prorocentrum cordatum</name>
    <dbReference type="NCBI Taxonomy" id="2364126"/>
    <lineage>
        <taxon>Eukaryota</taxon>
        <taxon>Sar</taxon>
        <taxon>Alveolata</taxon>
        <taxon>Dinophyceae</taxon>
        <taxon>Prorocentrales</taxon>
        <taxon>Prorocentraceae</taxon>
        <taxon>Prorocentrum</taxon>
    </lineage>
</organism>
<feature type="region of interest" description="Disordered" evidence="1">
    <location>
        <begin position="244"/>
        <end position="306"/>
    </location>
</feature>
<dbReference type="Gene3D" id="3.20.20.70">
    <property type="entry name" value="Aldolase class I"/>
    <property type="match status" value="1"/>
</dbReference>
<protein>
    <recommendedName>
        <fullName evidence="4">Glucokinase</fullName>
    </recommendedName>
</protein>
<evidence type="ECO:0008006" key="4">
    <source>
        <dbReference type="Google" id="ProtNLM"/>
    </source>
</evidence>
<feature type="region of interest" description="Disordered" evidence="1">
    <location>
        <begin position="72"/>
        <end position="97"/>
    </location>
</feature>
<evidence type="ECO:0000313" key="3">
    <source>
        <dbReference type="Proteomes" id="UP001189429"/>
    </source>
</evidence>
<name>A0ABN9TRT9_9DINO</name>
<dbReference type="SUPFAM" id="SSF53067">
    <property type="entry name" value="Actin-like ATPase domain"/>
    <property type="match status" value="1"/>
</dbReference>
<dbReference type="InterPro" id="IPR043129">
    <property type="entry name" value="ATPase_NBD"/>
</dbReference>
<dbReference type="Gene3D" id="3.30.420.40">
    <property type="match status" value="1"/>
</dbReference>
<dbReference type="EMBL" id="CAUYUJ010015016">
    <property type="protein sequence ID" value="CAK0848858.1"/>
    <property type="molecule type" value="Genomic_DNA"/>
</dbReference>
<gene>
    <name evidence="2" type="ORF">PCOR1329_LOCUS41698</name>
</gene>
<accession>A0ABN9TRT9</accession>
<dbReference type="Proteomes" id="UP001189429">
    <property type="component" value="Unassembled WGS sequence"/>
</dbReference>
<evidence type="ECO:0000256" key="1">
    <source>
        <dbReference type="SAM" id="MobiDB-lite"/>
    </source>
</evidence>
<feature type="compositionally biased region" description="Basic residues" evidence="1">
    <location>
        <begin position="72"/>
        <end position="84"/>
    </location>
</feature>
<comment type="caution">
    <text evidence="2">The sequence shown here is derived from an EMBL/GenBank/DDBJ whole genome shotgun (WGS) entry which is preliminary data.</text>
</comment>
<dbReference type="SUPFAM" id="SSF51412">
    <property type="entry name" value="Inosine monophosphate dehydrogenase (IMPDH)"/>
    <property type="match status" value="1"/>
</dbReference>